<dbReference type="Pfam" id="PF09976">
    <property type="entry name" value="TPR_21"/>
    <property type="match status" value="1"/>
</dbReference>
<dbReference type="SMART" id="SM00421">
    <property type="entry name" value="HTH_LUXR"/>
    <property type="match status" value="1"/>
</dbReference>
<dbReference type="Gene3D" id="3.40.50.300">
    <property type="entry name" value="P-loop containing nucleotide triphosphate hydrolases"/>
    <property type="match status" value="1"/>
</dbReference>
<dbReference type="PRINTS" id="PR00038">
    <property type="entry name" value="HTHLUXR"/>
</dbReference>
<evidence type="ECO:0000313" key="4">
    <source>
        <dbReference type="EMBL" id="MFC5749584.1"/>
    </source>
</evidence>
<dbReference type="InterPro" id="IPR019734">
    <property type="entry name" value="TPR_rpt"/>
</dbReference>
<evidence type="ECO:0000256" key="2">
    <source>
        <dbReference type="ARBA" id="ARBA00022840"/>
    </source>
</evidence>
<dbReference type="InterPro" id="IPR016032">
    <property type="entry name" value="Sig_transdc_resp-reg_C-effctor"/>
</dbReference>
<dbReference type="InterPro" id="IPR018704">
    <property type="entry name" value="SecYEG/CpoB_TPR"/>
</dbReference>
<dbReference type="SUPFAM" id="SSF48452">
    <property type="entry name" value="TPR-like"/>
    <property type="match status" value="1"/>
</dbReference>
<evidence type="ECO:0000313" key="5">
    <source>
        <dbReference type="Proteomes" id="UP001596074"/>
    </source>
</evidence>
<dbReference type="Proteomes" id="UP001596074">
    <property type="component" value="Unassembled WGS sequence"/>
</dbReference>
<dbReference type="InterPro" id="IPR011990">
    <property type="entry name" value="TPR-like_helical_dom_sf"/>
</dbReference>
<dbReference type="Gene3D" id="1.25.40.10">
    <property type="entry name" value="Tetratricopeptide repeat domain"/>
    <property type="match status" value="1"/>
</dbReference>
<dbReference type="PANTHER" id="PTHR16305">
    <property type="entry name" value="TESTICULAR SOLUBLE ADENYLYL CYCLASE"/>
    <property type="match status" value="1"/>
</dbReference>
<dbReference type="PANTHER" id="PTHR16305:SF35">
    <property type="entry name" value="TRANSCRIPTIONAL ACTIVATOR DOMAIN"/>
    <property type="match status" value="1"/>
</dbReference>
<name>A0ABW1A297_9ACTN</name>
<proteinExistence type="predicted"/>
<dbReference type="Pfam" id="PF13191">
    <property type="entry name" value="AAA_16"/>
    <property type="match status" value="1"/>
</dbReference>
<dbReference type="InterPro" id="IPR027417">
    <property type="entry name" value="P-loop_NTPase"/>
</dbReference>
<dbReference type="Pfam" id="PF00196">
    <property type="entry name" value="GerE"/>
    <property type="match status" value="1"/>
</dbReference>
<feature type="domain" description="HTH luxR-type" evidence="3">
    <location>
        <begin position="868"/>
        <end position="933"/>
    </location>
</feature>
<keyword evidence="5" id="KW-1185">Reference proteome</keyword>
<evidence type="ECO:0000259" key="3">
    <source>
        <dbReference type="PROSITE" id="PS50043"/>
    </source>
</evidence>
<evidence type="ECO:0000256" key="1">
    <source>
        <dbReference type="ARBA" id="ARBA00022741"/>
    </source>
</evidence>
<keyword evidence="2" id="KW-0067">ATP-binding</keyword>
<dbReference type="SUPFAM" id="SSF46894">
    <property type="entry name" value="C-terminal effector domain of the bipartite response regulators"/>
    <property type="match status" value="1"/>
</dbReference>
<dbReference type="InterPro" id="IPR041664">
    <property type="entry name" value="AAA_16"/>
</dbReference>
<dbReference type="SUPFAM" id="SSF52540">
    <property type="entry name" value="P-loop containing nucleoside triphosphate hydrolases"/>
    <property type="match status" value="1"/>
</dbReference>
<comment type="caution">
    <text evidence="4">The sequence shown here is derived from an EMBL/GenBank/DDBJ whole genome shotgun (WGS) entry which is preliminary data.</text>
</comment>
<dbReference type="PROSITE" id="PS50043">
    <property type="entry name" value="HTH_LUXR_2"/>
    <property type="match status" value="1"/>
</dbReference>
<protein>
    <submittedName>
        <fullName evidence="4">AAA family ATPase</fullName>
    </submittedName>
</protein>
<organism evidence="4 5">
    <name type="scientific">Actinomadura rugatobispora</name>
    <dbReference type="NCBI Taxonomy" id="1994"/>
    <lineage>
        <taxon>Bacteria</taxon>
        <taxon>Bacillati</taxon>
        <taxon>Actinomycetota</taxon>
        <taxon>Actinomycetes</taxon>
        <taxon>Streptosporangiales</taxon>
        <taxon>Thermomonosporaceae</taxon>
        <taxon>Actinomadura</taxon>
    </lineage>
</organism>
<dbReference type="SMART" id="SM00028">
    <property type="entry name" value="TPR"/>
    <property type="match status" value="6"/>
</dbReference>
<gene>
    <name evidence="4" type="ORF">ACFPZN_28510</name>
</gene>
<reference evidence="5" key="1">
    <citation type="journal article" date="2019" name="Int. J. Syst. Evol. Microbiol.">
        <title>The Global Catalogue of Microorganisms (GCM) 10K type strain sequencing project: providing services to taxonomists for standard genome sequencing and annotation.</title>
        <authorList>
            <consortium name="The Broad Institute Genomics Platform"/>
            <consortium name="The Broad Institute Genome Sequencing Center for Infectious Disease"/>
            <person name="Wu L."/>
            <person name="Ma J."/>
        </authorList>
    </citation>
    <scope>NUCLEOTIDE SEQUENCE [LARGE SCALE GENOMIC DNA]</scope>
    <source>
        <strain evidence="5">KCTC 42087</strain>
    </source>
</reference>
<dbReference type="RefSeq" id="WP_378285312.1">
    <property type="nucleotide sequence ID" value="NZ_JBHSON010000043.1"/>
</dbReference>
<keyword evidence="1" id="KW-0547">Nucleotide-binding</keyword>
<dbReference type="InterPro" id="IPR036388">
    <property type="entry name" value="WH-like_DNA-bd_sf"/>
</dbReference>
<accession>A0ABW1A297</accession>
<dbReference type="CDD" id="cd06170">
    <property type="entry name" value="LuxR_C_like"/>
    <property type="match status" value="1"/>
</dbReference>
<dbReference type="Gene3D" id="1.10.10.10">
    <property type="entry name" value="Winged helix-like DNA-binding domain superfamily/Winged helix DNA-binding domain"/>
    <property type="match status" value="1"/>
</dbReference>
<dbReference type="InterPro" id="IPR000792">
    <property type="entry name" value="Tscrpt_reg_LuxR_C"/>
</dbReference>
<sequence length="937" mass="99448">MRRRGRFVGRREQLALIEGALRAAEGGEPRFVVLGGDGGVGKTRLMEQVAGRLSESGVRVLRGACVELGGDGLPFAPFTGILREVVRDLGPDGLLPNPGPLRRLLGLDDGGDGGQGRLFEAVAALLERLGTDRATLLVIDDLQWADRSTRDLVGFLARTLDATRVLALLAFRSDALVGRHPLRPFLAELGRLRNVDRADLPPFDRAETAELIAAVTDDGRAPQALAERVFRGSGGNALFAEELVRADGGELPGSLRDLLLMRFGDLPEASRGVVRVASAGGPVVPHDLLAEVAGMDDEDDLLAAIRAARDAHVLVAEGHSGYAFRHALLREAVAGDLLPAERVRLHKRYAEALEARPELSPPDRFAAEVAFHWYEAGDAARALPALLRAAETAEAVYAHAEQARMLERALDLWERTDRPQEERGAVLEKALGAAGWAGENLQVLDLLDRALVHETTPERTGMLLAHRGMALHTLGRDGALTALDEALDAVSEAEPLARARVLDLAGAVYMLRGRPEQARDAAGEAARIASGLGEAGLASNAITTAGMALGQLGREEEALRALDEAGAIAERRRDAVRLARVHLNRAYVLGDAGRHEAAIAAARTGLDAALTSGLARTLGALIRLRLANSLAATGRWDESEQAVADALRADPPAGFGAMLYALRGDLALRRGDEDMAREQLALARTLAGPSPCQEAIPVGRLEAALALYGNRVEEARAALAEALAIPGAVPAQTWELLVLGARIEARAGLRSKTNTPKGVSALREQAETLAANTPLTAAYAAQFKADTGDAPWLDAVTAWGEVGDPYAASQARLRAAETAMSQGDRESAAELLRAATEQTAQLDARPLAEEMAVLARAARLAPSRPQDKGDQDLGLTGRETEVLRLITAGRSNRQIAEELFISPKTASVHVSRILGKLGVATRGEAAAAAHRLGLFPR</sequence>
<dbReference type="EMBL" id="JBHSON010000043">
    <property type="protein sequence ID" value="MFC5749584.1"/>
    <property type="molecule type" value="Genomic_DNA"/>
</dbReference>